<accession>A0A4Y2EH55</accession>
<reference evidence="1 2" key="1">
    <citation type="journal article" date="2019" name="Sci. Rep.">
        <title>Orb-weaving spider Araneus ventricosus genome elucidates the spidroin gene catalogue.</title>
        <authorList>
            <person name="Kono N."/>
            <person name="Nakamura H."/>
            <person name="Ohtoshi R."/>
            <person name="Moran D.A.P."/>
            <person name="Shinohara A."/>
            <person name="Yoshida Y."/>
            <person name="Fujiwara M."/>
            <person name="Mori M."/>
            <person name="Tomita M."/>
            <person name="Arakawa K."/>
        </authorList>
    </citation>
    <scope>NUCLEOTIDE SEQUENCE [LARGE SCALE GENOMIC DNA]</scope>
</reference>
<dbReference type="Proteomes" id="UP000499080">
    <property type="component" value="Unassembled WGS sequence"/>
</dbReference>
<evidence type="ECO:0000313" key="2">
    <source>
        <dbReference type="Proteomes" id="UP000499080"/>
    </source>
</evidence>
<evidence type="ECO:0000313" key="1">
    <source>
        <dbReference type="EMBL" id="GBM27579.1"/>
    </source>
</evidence>
<comment type="caution">
    <text evidence="1">The sequence shown here is derived from an EMBL/GenBank/DDBJ whole genome shotgun (WGS) entry which is preliminary data.</text>
</comment>
<dbReference type="AlphaFoldDB" id="A0A4Y2EH55"/>
<organism evidence="1 2">
    <name type="scientific">Araneus ventricosus</name>
    <name type="common">Orbweaver spider</name>
    <name type="synonym">Epeira ventricosa</name>
    <dbReference type="NCBI Taxonomy" id="182803"/>
    <lineage>
        <taxon>Eukaryota</taxon>
        <taxon>Metazoa</taxon>
        <taxon>Ecdysozoa</taxon>
        <taxon>Arthropoda</taxon>
        <taxon>Chelicerata</taxon>
        <taxon>Arachnida</taxon>
        <taxon>Araneae</taxon>
        <taxon>Araneomorphae</taxon>
        <taxon>Entelegynae</taxon>
        <taxon>Araneoidea</taxon>
        <taxon>Araneidae</taxon>
        <taxon>Araneus</taxon>
    </lineage>
</organism>
<name>A0A4Y2EH55_ARAVE</name>
<keyword evidence="2" id="KW-1185">Reference proteome</keyword>
<gene>
    <name evidence="1" type="ORF">AVEN_97092_1</name>
</gene>
<dbReference type="EMBL" id="BGPR01000589">
    <property type="protein sequence ID" value="GBM27579.1"/>
    <property type="molecule type" value="Genomic_DNA"/>
</dbReference>
<dbReference type="OrthoDB" id="10326708at2759"/>
<protein>
    <submittedName>
        <fullName evidence="1">Uncharacterized protein</fullName>
    </submittedName>
</protein>
<sequence length="205" mass="23022">MSTSDGFINGRSLRQASMYNWSFLAGALRNQCSTSDSGESGEEKGREVKPESIINLDFPVHGTLPQQELATMASLCSCAVTNLPCNGCCWMMKRFRGTLTREQKSHFVVFHCVFILGSGFCPLTRLKNPSFRVHRRGQRVGLLPVGRFLNSGTEIAQTHIHPERFMGRFDLSLQIFKWKGQKMQGVLDSGLFTSFTEHQVICPIQ</sequence>
<proteinExistence type="predicted"/>